<keyword evidence="1" id="KW-0812">Transmembrane</keyword>
<keyword evidence="1" id="KW-1133">Transmembrane helix</keyword>
<organism evidence="3 4">
    <name type="scientific">Arcanobacterium phocae</name>
    <dbReference type="NCBI Taxonomy" id="131112"/>
    <lineage>
        <taxon>Bacteria</taxon>
        <taxon>Bacillati</taxon>
        <taxon>Actinomycetota</taxon>
        <taxon>Actinomycetes</taxon>
        <taxon>Actinomycetales</taxon>
        <taxon>Actinomycetaceae</taxon>
        <taxon>Arcanobacterium</taxon>
    </lineage>
</organism>
<dbReference type="STRING" id="131112.SAMN04489737_1425"/>
<reference evidence="4" key="1">
    <citation type="submission" date="2016-10" db="EMBL/GenBank/DDBJ databases">
        <authorList>
            <person name="Varghese N."/>
            <person name="Submissions S."/>
        </authorList>
    </citation>
    <scope>NUCLEOTIDE SEQUENCE [LARGE SCALE GENOMIC DNA]</scope>
    <source>
        <strain evidence="4">DSM 10002</strain>
    </source>
</reference>
<dbReference type="GO" id="GO:0051301">
    <property type="term" value="P:cell division"/>
    <property type="evidence" value="ECO:0007669"/>
    <property type="project" value="UniProtKB-KW"/>
</dbReference>
<evidence type="ECO:0000313" key="4">
    <source>
        <dbReference type="Proteomes" id="UP000214355"/>
    </source>
</evidence>
<dbReference type="InterPro" id="IPR005662">
    <property type="entry name" value="GTPase_Era-like"/>
</dbReference>
<keyword evidence="4" id="KW-1185">Reference proteome</keyword>
<dbReference type="EMBL" id="LT629804">
    <property type="protein sequence ID" value="SDU81149.1"/>
    <property type="molecule type" value="Genomic_DNA"/>
</dbReference>
<dbReference type="RefSeq" id="WP_091281544.1">
    <property type="nucleotide sequence ID" value="NZ_JABAPK010000006.1"/>
</dbReference>
<dbReference type="GO" id="GO:0043024">
    <property type="term" value="F:ribosomal small subunit binding"/>
    <property type="evidence" value="ECO:0007669"/>
    <property type="project" value="TreeGrafter"/>
</dbReference>
<dbReference type="AlphaFoldDB" id="A0A1H2LJQ3"/>
<keyword evidence="3" id="KW-0131">Cell cycle</keyword>
<sequence>MSLSVESGVELLADIVDTADPYLSPDTSALAHENLVRINERHNLSSEVTVIAFAGPTGAGKSSIVNALINEKLLPVAATRPTTSHATAISAMSEHSDNGLIQWVGATNRYDRPQLHDVFRASAPFVLVDLPDIDSTSAGNRTLATSIIKRADVVVWVVDPQKYADSVVHDDYLAQRSEHSGTMLVVLNQADKLVASEKSEILSSLKQILDAHNVVPDVTVASAQTGTGIAELRDKLSQLVMSKKTFIDKLAADLRVTGQRITQDFESQGGQLDDVPQPDTTPFVDAALRAAGAPVVARLAGESYTFRAKKATRWPVTRWISMLNMDPLQRFRLGSGKDEQNLAPVTGISRSDVALQQADNEYHRYLAAATEHMPRRWANDIMTNSINPVTDIVRRADYVSSHTELENNRRPAWWRIVNFIQWLLMTGVLTGVVWLIARAIAVNMGIWLDRPPMIGIFPLPLVMVVSGTALGWVLSLISQVFIRRGQTKTERRIQSRLSAAFQQDLTEGLLEPLAHDIEQYRKVVHECKELMTIKS</sequence>
<dbReference type="InterPro" id="IPR027417">
    <property type="entry name" value="P-loop_NTPase"/>
</dbReference>
<evidence type="ECO:0000256" key="1">
    <source>
        <dbReference type="SAM" id="Phobius"/>
    </source>
</evidence>
<dbReference type="PANTHER" id="PTHR42698">
    <property type="entry name" value="GTPASE ERA"/>
    <property type="match status" value="1"/>
</dbReference>
<dbReference type="SUPFAM" id="SSF52540">
    <property type="entry name" value="P-loop containing nucleoside triphosphate hydrolases"/>
    <property type="match status" value="1"/>
</dbReference>
<feature type="domain" description="G" evidence="2">
    <location>
        <begin position="51"/>
        <end position="188"/>
    </location>
</feature>
<dbReference type="OrthoDB" id="974105at2"/>
<gene>
    <name evidence="3" type="ORF">SAMN04489737_1425</name>
</gene>
<evidence type="ECO:0000313" key="3">
    <source>
        <dbReference type="EMBL" id="SDU81149.1"/>
    </source>
</evidence>
<name>A0A1H2LJQ3_9ACTO</name>
<dbReference type="PANTHER" id="PTHR42698:SF1">
    <property type="entry name" value="GTPASE ERA, MITOCHONDRIAL"/>
    <property type="match status" value="1"/>
</dbReference>
<proteinExistence type="predicted"/>
<dbReference type="Pfam" id="PF01926">
    <property type="entry name" value="MMR_HSR1"/>
    <property type="match status" value="1"/>
</dbReference>
<dbReference type="GO" id="GO:0000028">
    <property type="term" value="P:ribosomal small subunit assembly"/>
    <property type="evidence" value="ECO:0007669"/>
    <property type="project" value="TreeGrafter"/>
</dbReference>
<dbReference type="Gene3D" id="3.40.50.300">
    <property type="entry name" value="P-loop containing nucleotide triphosphate hydrolases"/>
    <property type="match status" value="1"/>
</dbReference>
<dbReference type="GO" id="GO:0005525">
    <property type="term" value="F:GTP binding"/>
    <property type="evidence" value="ECO:0007669"/>
    <property type="project" value="InterPro"/>
</dbReference>
<dbReference type="GO" id="GO:0005829">
    <property type="term" value="C:cytosol"/>
    <property type="evidence" value="ECO:0007669"/>
    <property type="project" value="TreeGrafter"/>
</dbReference>
<accession>A0A1H2LJQ3</accession>
<protein>
    <submittedName>
        <fullName evidence="3">GTP-binding protein EngB required for normal cell division</fullName>
    </submittedName>
</protein>
<feature type="transmembrane region" description="Helical" evidence="1">
    <location>
        <begin position="461"/>
        <end position="482"/>
    </location>
</feature>
<dbReference type="Proteomes" id="UP000214355">
    <property type="component" value="Chromosome I"/>
</dbReference>
<keyword evidence="3" id="KW-0132">Cell division</keyword>
<dbReference type="GeneID" id="65345155"/>
<feature type="transmembrane region" description="Helical" evidence="1">
    <location>
        <begin position="419"/>
        <end position="441"/>
    </location>
</feature>
<keyword evidence="1" id="KW-0472">Membrane</keyword>
<dbReference type="InterPro" id="IPR006073">
    <property type="entry name" value="GTP-bd"/>
</dbReference>
<dbReference type="GO" id="GO:0019843">
    <property type="term" value="F:rRNA binding"/>
    <property type="evidence" value="ECO:0007669"/>
    <property type="project" value="TreeGrafter"/>
</dbReference>
<evidence type="ECO:0000259" key="2">
    <source>
        <dbReference type="Pfam" id="PF01926"/>
    </source>
</evidence>